<name>A0A4R3N5P8_9BACI</name>
<evidence type="ECO:0000313" key="2">
    <source>
        <dbReference type="EMBL" id="TCT23641.1"/>
    </source>
</evidence>
<gene>
    <name evidence="2" type="ORF">EDD68_10651</name>
</gene>
<accession>A0A4R3N5P8</accession>
<organism evidence="2 3">
    <name type="scientific">Melghiribacillus thermohalophilus</name>
    <dbReference type="NCBI Taxonomy" id="1324956"/>
    <lineage>
        <taxon>Bacteria</taxon>
        <taxon>Bacillati</taxon>
        <taxon>Bacillota</taxon>
        <taxon>Bacilli</taxon>
        <taxon>Bacillales</taxon>
        <taxon>Bacillaceae</taxon>
        <taxon>Melghiribacillus</taxon>
    </lineage>
</organism>
<proteinExistence type="predicted"/>
<dbReference type="Proteomes" id="UP000294650">
    <property type="component" value="Unassembled WGS sequence"/>
</dbReference>
<evidence type="ECO:0000313" key="3">
    <source>
        <dbReference type="Proteomes" id="UP000294650"/>
    </source>
</evidence>
<reference evidence="2 3" key="1">
    <citation type="submission" date="2019-03" db="EMBL/GenBank/DDBJ databases">
        <title>Genomic Encyclopedia of Type Strains, Phase IV (KMG-IV): sequencing the most valuable type-strain genomes for metagenomic binning, comparative biology and taxonomic classification.</title>
        <authorList>
            <person name="Goeker M."/>
        </authorList>
    </citation>
    <scope>NUCLEOTIDE SEQUENCE [LARGE SCALE GENOMIC DNA]</scope>
    <source>
        <strain evidence="2 3">DSM 25894</strain>
    </source>
</reference>
<protein>
    <submittedName>
        <fullName evidence="2">Lia operon protein LiaI</fullName>
    </submittedName>
</protein>
<keyword evidence="1" id="KW-0812">Transmembrane</keyword>
<keyword evidence="1" id="KW-1133">Transmembrane helix</keyword>
<keyword evidence="3" id="KW-1185">Reference proteome</keyword>
<sequence>MKNLLTLLVVIVLILVTLASIGPMIGLALSLVLIYYATREFIKTSSFGMKIFWAILGFIGLAIAASNIPALAGIAAIYILYRIYTSWKKEKKEADDAFVNFEKEWNNL</sequence>
<dbReference type="AlphaFoldDB" id="A0A4R3N5P8"/>
<dbReference type="OrthoDB" id="2971941at2"/>
<comment type="caution">
    <text evidence="2">The sequence shown here is derived from an EMBL/GenBank/DDBJ whole genome shotgun (WGS) entry which is preliminary data.</text>
</comment>
<dbReference type="EMBL" id="SMAN01000006">
    <property type="protein sequence ID" value="TCT23641.1"/>
    <property type="molecule type" value="Genomic_DNA"/>
</dbReference>
<keyword evidence="1" id="KW-0472">Membrane</keyword>
<feature type="transmembrane region" description="Helical" evidence="1">
    <location>
        <begin position="52"/>
        <end position="81"/>
    </location>
</feature>
<evidence type="ECO:0000256" key="1">
    <source>
        <dbReference type="SAM" id="Phobius"/>
    </source>
</evidence>
<dbReference type="RefSeq" id="WP_132371435.1">
    <property type="nucleotide sequence ID" value="NZ_SMAN01000006.1"/>
</dbReference>